<dbReference type="Proteomes" id="UP000199400">
    <property type="component" value="Unassembled WGS sequence"/>
</dbReference>
<keyword evidence="4" id="KW-0574">Periplasm</keyword>
<evidence type="ECO:0000256" key="6">
    <source>
        <dbReference type="ARBA" id="ARBA00022833"/>
    </source>
</evidence>
<evidence type="ECO:0000256" key="7">
    <source>
        <dbReference type="ARBA" id="ARBA00023049"/>
    </source>
</evidence>
<keyword evidence="3" id="KW-0732">Signal</keyword>
<gene>
    <name evidence="9" type="ORF">SAMN02745121_04108</name>
</gene>
<evidence type="ECO:0000256" key="4">
    <source>
        <dbReference type="ARBA" id="ARBA00022764"/>
    </source>
</evidence>
<dbReference type="STRING" id="54.SAMN02745121_04108"/>
<keyword evidence="2" id="KW-0479">Metal-binding</keyword>
<evidence type="ECO:0000256" key="1">
    <source>
        <dbReference type="ARBA" id="ARBA00022670"/>
    </source>
</evidence>
<keyword evidence="5" id="KW-0378">Hydrolase</keyword>
<evidence type="ECO:0000313" key="9">
    <source>
        <dbReference type="EMBL" id="SFE39838.1"/>
    </source>
</evidence>
<keyword evidence="1" id="KW-0645">Protease</keyword>
<protein>
    <submittedName>
        <fullName evidence="9">Penicillin-insensitive murein endopeptidase</fullName>
    </submittedName>
</protein>
<dbReference type="GO" id="GO:0008237">
    <property type="term" value="F:metallopeptidase activity"/>
    <property type="evidence" value="ECO:0007669"/>
    <property type="project" value="UniProtKB-KW"/>
</dbReference>
<dbReference type="InterPro" id="IPR005073">
    <property type="entry name" value="Peptidase_M74"/>
</dbReference>
<name>A0A1I2A8B6_9BACT</name>
<dbReference type="GO" id="GO:0004252">
    <property type="term" value="F:serine-type endopeptidase activity"/>
    <property type="evidence" value="ECO:0007669"/>
    <property type="project" value="InterPro"/>
</dbReference>
<evidence type="ECO:0000256" key="8">
    <source>
        <dbReference type="SAM" id="MobiDB-lite"/>
    </source>
</evidence>
<organism evidence="9 10">
    <name type="scientific">Nannocystis exedens</name>
    <dbReference type="NCBI Taxonomy" id="54"/>
    <lineage>
        <taxon>Bacteria</taxon>
        <taxon>Pseudomonadati</taxon>
        <taxon>Myxococcota</taxon>
        <taxon>Polyangia</taxon>
        <taxon>Nannocystales</taxon>
        <taxon>Nannocystaceae</taxon>
        <taxon>Nannocystis</taxon>
    </lineage>
</organism>
<dbReference type="GO" id="GO:0006508">
    <property type="term" value="P:proteolysis"/>
    <property type="evidence" value="ECO:0007669"/>
    <property type="project" value="UniProtKB-KW"/>
</dbReference>
<accession>A0A1I2A8B6</accession>
<dbReference type="Pfam" id="PF03411">
    <property type="entry name" value="Peptidase_M74"/>
    <property type="match status" value="1"/>
</dbReference>
<sequence>MRDAADKLSPRTPAQRLTLFAALGAGLGLVTCVAVPAKENAPMPVQSVLAAGADLPASTIPPARAPADDIPLAIPVTADSADPANAHSGPEAPAIAGDPSEIEDTPVALADERLREVFWTAHENMSLDALAIAWGIKAAQLSELNPALDPEAPVSEGTKLLVYRHDPEHPPLSIGSPNRGKLRNGMPLPEGPGWRLRTHRPRTYGTVNTIHALVEAFEDFGERYPDGPKIRVGELARRTGGRVPPHRSHRSGRDIDIGYIFRGIDDGEHRWKYMNVRNFDAEKNWALVQELLETGQVQTIYIAKKLQKLLHKEAQKHLPPEQLAALFEYPKTPESPHAKIQHWRGHSNHMHVRFLCEEGNRRCRARSK</sequence>
<reference evidence="10" key="1">
    <citation type="submission" date="2016-10" db="EMBL/GenBank/DDBJ databases">
        <authorList>
            <person name="Varghese N."/>
            <person name="Submissions S."/>
        </authorList>
    </citation>
    <scope>NUCLEOTIDE SEQUENCE [LARGE SCALE GENOMIC DNA]</scope>
    <source>
        <strain evidence="10">ATCC 25963</strain>
    </source>
</reference>
<evidence type="ECO:0000256" key="5">
    <source>
        <dbReference type="ARBA" id="ARBA00022801"/>
    </source>
</evidence>
<dbReference type="EMBL" id="FOMX01000013">
    <property type="protein sequence ID" value="SFE39838.1"/>
    <property type="molecule type" value="Genomic_DNA"/>
</dbReference>
<dbReference type="AlphaFoldDB" id="A0A1I2A8B6"/>
<feature type="region of interest" description="Disordered" evidence="8">
    <location>
        <begin position="79"/>
        <end position="101"/>
    </location>
</feature>
<proteinExistence type="predicted"/>
<dbReference type="SUPFAM" id="SSF55166">
    <property type="entry name" value="Hedgehog/DD-peptidase"/>
    <property type="match status" value="1"/>
</dbReference>
<dbReference type="InterPro" id="IPR009045">
    <property type="entry name" value="Zn_M74/Hedgehog-like"/>
</dbReference>
<dbReference type="OrthoDB" id="5502029at2"/>
<dbReference type="GO" id="GO:0046872">
    <property type="term" value="F:metal ion binding"/>
    <property type="evidence" value="ECO:0007669"/>
    <property type="project" value="UniProtKB-KW"/>
</dbReference>
<evidence type="ECO:0000256" key="2">
    <source>
        <dbReference type="ARBA" id="ARBA00022723"/>
    </source>
</evidence>
<evidence type="ECO:0000256" key="3">
    <source>
        <dbReference type="ARBA" id="ARBA00022729"/>
    </source>
</evidence>
<dbReference type="Gene3D" id="3.30.1380.10">
    <property type="match status" value="1"/>
</dbReference>
<evidence type="ECO:0000313" key="10">
    <source>
        <dbReference type="Proteomes" id="UP000199400"/>
    </source>
</evidence>
<keyword evidence="7" id="KW-0482">Metalloprotease</keyword>
<feature type="region of interest" description="Disordered" evidence="8">
    <location>
        <begin position="167"/>
        <end position="199"/>
    </location>
</feature>
<keyword evidence="10" id="KW-1185">Reference proteome</keyword>
<keyword evidence="6" id="KW-0862">Zinc</keyword>
<dbReference type="GO" id="GO:0030288">
    <property type="term" value="C:outer membrane-bounded periplasmic space"/>
    <property type="evidence" value="ECO:0007669"/>
    <property type="project" value="InterPro"/>
</dbReference>